<name>A0A1I0EM27_9FIRM</name>
<feature type="domain" description="GGDEF" evidence="1">
    <location>
        <begin position="64"/>
        <end position="192"/>
    </location>
</feature>
<evidence type="ECO:0000313" key="2">
    <source>
        <dbReference type="EMBL" id="SET45801.1"/>
    </source>
</evidence>
<dbReference type="Proteomes" id="UP000199568">
    <property type="component" value="Unassembled WGS sequence"/>
</dbReference>
<dbReference type="GO" id="GO:1902201">
    <property type="term" value="P:negative regulation of bacterial-type flagellum-dependent cell motility"/>
    <property type="evidence" value="ECO:0007669"/>
    <property type="project" value="TreeGrafter"/>
</dbReference>
<dbReference type="STRING" id="426128.SAMN05660297_02458"/>
<dbReference type="PANTHER" id="PTHR45138">
    <property type="entry name" value="REGULATORY COMPONENTS OF SENSORY TRANSDUCTION SYSTEM"/>
    <property type="match status" value="1"/>
</dbReference>
<dbReference type="GO" id="GO:0005886">
    <property type="term" value="C:plasma membrane"/>
    <property type="evidence" value="ECO:0007669"/>
    <property type="project" value="TreeGrafter"/>
</dbReference>
<evidence type="ECO:0000313" key="3">
    <source>
        <dbReference type="Proteomes" id="UP000199568"/>
    </source>
</evidence>
<dbReference type="FunFam" id="3.30.70.270:FF:000001">
    <property type="entry name" value="Diguanylate cyclase domain protein"/>
    <property type="match status" value="1"/>
</dbReference>
<dbReference type="OrthoDB" id="9805474at2"/>
<dbReference type="AlphaFoldDB" id="A0A1I0EM27"/>
<dbReference type="SUPFAM" id="SSF55073">
    <property type="entry name" value="Nucleotide cyclase"/>
    <property type="match status" value="1"/>
</dbReference>
<proteinExistence type="predicted"/>
<keyword evidence="3" id="KW-1185">Reference proteome</keyword>
<dbReference type="Pfam" id="PF00990">
    <property type="entry name" value="GGDEF"/>
    <property type="match status" value="1"/>
</dbReference>
<dbReference type="CDD" id="cd01949">
    <property type="entry name" value="GGDEF"/>
    <property type="match status" value="1"/>
</dbReference>
<dbReference type="PANTHER" id="PTHR45138:SF23">
    <property type="entry name" value="SIGNALING PROTEIN"/>
    <property type="match status" value="1"/>
</dbReference>
<evidence type="ECO:0000259" key="1">
    <source>
        <dbReference type="PROSITE" id="PS50887"/>
    </source>
</evidence>
<dbReference type="InterPro" id="IPR050469">
    <property type="entry name" value="Diguanylate_Cyclase"/>
</dbReference>
<dbReference type="InterPro" id="IPR043128">
    <property type="entry name" value="Rev_trsase/Diguanyl_cyclase"/>
</dbReference>
<dbReference type="GO" id="GO:0052621">
    <property type="term" value="F:diguanylate cyclase activity"/>
    <property type="evidence" value="ECO:0007669"/>
    <property type="project" value="TreeGrafter"/>
</dbReference>
<dbReference type="SMART" id="SM00267">
    <property type="entry name" value="GGDEF"/>
    <property type="match status" value="1"/>
</dbReference>
<reference evidence="2 3" key="1">
    <citation type="submission" date="2016-10" db="EMBL/GenBank/DDBJ databases">
        <authorList>
            <person name="de Groot N.N."/>
        </authorList>
    </citation>
    <scope>NUCLEOTIDE SEQUENCE [LARGE SCALE GENOMIC DNA]</scope>
    <source>
        <strain evidence="2 3">DSM 18979</strain>
    </source>
</reference>
<sequence>MTRECRKEDCKLLKEKDKEIIRLKKEIIVWKKQASLDYLTGVLNKREGMRRLKEAMKKALDNHQIITTAFIDIDRLKKANDKFGHFIGDQLLIDVSNILKSSIRKEDFIFRFGGDEFVMIFSNTKRLQAKEIWERIYKRVEDYNIQKNLPCNISLSIGFYEYRPSEKFTADKLVELADFEMYREKHQKWKEI</sequence>
<dbReference type="InterPro" id="IPR029787">
    <property type="entry name" value="Nucleotide_cyclase"/>
</dbReference>
<dbReference type="GO" id="GO:0043709">
    <property type="term" value="P:cell adhesion involved in single-species biofilm formation"/>
    <property type="evidence" value="ECO:0007669"/>
    <property type="project" value="TreeGrafter"/>
</dbReference>
<dbReference type="PROSITE" id="PS50887">
    <property type="entry name" value="GGDEF"/>
    <property type="match status" value="1"/>
</dbReference>
<dbReference type="NCBIfam" id="TIGR00254">
    <property type="entry name" value="GGDEF"/>
    <property type="match status" value="1"/>
</dbReference>
<organism evidence="2 3">
    <name type="scientific">Natronincola peptidivorans</name>
    <dbReference type="NCBI Taxonomy" id="426128"/>
    <lineage>
        <taxon>Bacteria</taxon>
        <taxon>Bacillati</taxon>
        <taxon>Bacillota</taxon>
        <taxon>Clostridia</taxon>
        <taxon>Peptostreptococcales</taxon>
        <taxon>Natronincolaceae</taxon>
        <taxon>Natronincola</taxon>
    </lineage>
</organism>
<dbReference type="InterPro" id="IPR000160">
    <property type="entry name" value="GGDEF_dom"/>
</dbReference>
<dbReference type="EMBL" id="FOHU01000011">
    <property type="protein sequence ID" value="SET45801.1"/>
    <property type="molecule type" value="Genomic_DNA"/>
</dbReference>
<accession>A0A1I0EM27</accession>
<dbReference type="Gene3D" id="3.30.70.270">
    <property type="match status" value="1"/>
</dbReference>
<gene>
    <name evidence="2" type="ORF">SAMN05660297_02458</name>
</gene>
<protein>
    <submittedName>
        <fullName evidence="2">Diguanylate cyclase (GGDEF) domain-containing protein</fullName>
    </submittedName>
</protein>